<evidence type="ECO:0000256" key="2">
    <source>
        <dbReference type="SAM" id="MobiDB-lite"/>
    </source>
</evidence>
<dbReference type="GO" id="GO:0012505">
    <property type="term" value="C:endomembrane system"/>
    <property type="evidence" value="ECO:0007669"/>
    <property type="project" value="TreeGrafter"/>
</dbReference>
<dbReference type="GO" id="GO:0005740">
    <property type="term" value="C:mitochondrial envelope"/>
    <property type="evidence" value="ECO:0007669"/>
    <property type="project" value="TreeGrafter"/>
</dbReference>
<accession>A0A1D2MFY5</accession>
<dbReference type="GO" id="GO:0016020">
    <property type="term" value="C:membrane"/>
    <property type="evidence" value="ECO:0007669"/>
    <property type="project" value="TreeGrafter"/>
</dbReference>
<keyword evidence="1" id="KW-0802">TPR repeat</keyword>
<keyword evidence="4" id="KW-1185">Reference proteome</keyword>
<dbReference type="PANTHER" id="PTHR46512">
    <property type="entry name" value="PEPTIDYLPROLYL ISOMERASE"/>
    <property type="match status" value="1"/>
</dbReference>
<gene>
    <name evidence="3" type="ORF">Ocin01_14774</name>
</gene>
<dbReference type="OrthoDB" id="407558at2759"/>
<dbReference type="EMBL" id="LJIJ01001381">
    <property type="protein sequence ID" value="ODM91908.1"/>
    <property type="molecule type" value="Genomic_DNA"/>
</dbReference>
<keyword evidence="3" id="KW-0413">Isomerase</keyword>
<dbReference type="InterPro" id="IPR011990">
    <property type="entry name" value="TPR-like_helical_dom_sf"/>
</dbReference>
<evidence type="ECO:0000256" key="1">
    <source>
        <dbReference type="PROSITE-ProRule" id="PRU00339"/>
    </source>
</evidence>
<dbReference type="SUPFAM" id="SSF48452">
    <property type="entry name" value="TPR-like"/>
    <property type="match status" value="1"/>
</dbReference>
<dbReference type="AlphaFoldDB" id="A0A1D2MFY5"/>
<comment type="caution">
    <text evidence="3">The sequence shown here is derived from an EMBL/GenBank/DDBJ whole genome shotgun (WGS) entry which is preliminary data.</text>
</comment>
<feature type="region of interest" description="Disordered" evidence="2">
    <location>
        <begin position="76"/>
        <end position="109"/>
    </location>
</feature>
<dbReference type="STRING" id="48709.A0A1D2MFY5"/>
<dbReference type="PROSITE" id="PS50005">
    <property type="entry name" value="TPR"/>
    <property type="match status" value="1"/>
</dbReference>
<dbReference type="GO" id="GO:0043066">
    <property type="term" value="P:negative regulation of apoptotic process"/>
    <property type="evidence" value="ECO:0007669"/>
    <property type="project" value="TreeGrafter"/>
</dbReference>
<dbReference type="GO" id="GO:0016853">
    <property type="term" value="F:isomerase activity"/>
    <property type="evidence" value="ECO:0007669"/>
    <property type="project" value="UniProtKB-KW"/>
</dbReference>
<feature type="compositionally biased region" description="Basic and acidic residues" evidence="2">
    <location>
        <begin position="80"/>
        <end position="109"/>
    </location>
</feature>
<sequence length="168" mass="18876">MAQAQLKLQAYEPALNSVDAVLKCQPNNVKALFRKGKILGEKGSTEKALEILRAASSLEPDNKAILQEIAQLTQRQKKEHHSEKLLYKRMFKDSSDKSSETKSDSDKGTSYKSAFTMGLVLTELQPPQLESWPIVYGRRKSVVIEQTSNRSMTTMITIGGVFQQEEQQ</sequence>
<protein>
    <submittedName>
        <fullName evidence="3">Peptidyl-prolyl cis-trans isomerase FKBP8</fullName>
    </submittedName>
</protein>
<proteinExistence type="predicted"/>
<evidence type="ECO:0000313" key="3">
    <source>
        <dbReference type="EMBL" id="ODM91908.1"/>
    </source>
</evidence>
<reference evidence="3 4" key="1">
    <citation type="journal article" date="2016" name="Genome Biol. Evol.">
        <title>Gene Family Evolution Reflects Adaptation to Soil Environmental Stressors in the Genome of the Collembolan Orchesella cincta.</title>
        <authorList>
            <person name="Faddeeva-Vakhrusheva A."/>
            <person name="Derks M.F."/>
            <person name="Anvar S.Y."/>
            <person name="Agamennone V."/>
            <person name="Suring W."/>
            <person name="Smit S."/>
            <person name="van Straalen N.M."/>
            <person name="Roelofs D."/>
        </authorList>
    </citation>
    <scope>NUCLEOTIDE SEQUENCE [LARGE SCALE GENOMIC DNA]</scope>
    <source>
        <tissue evidence="3">Mixed pool</tissue>
    </source>
</reference>
<evidence type="ECO:0000313" key="4">
    <source>
        <dbReference type="Proteomes" id="UP000094527"/>
    </source>
</evidence>
<organism evidence="3 4">
    <name type="scientific">Orchesella cincta</name>
    <name type="common">Springtail</name>
    <name type="synonym">Podura cincta</name>
    <dbReference type="NCBI Taxonomy" id="48709"/>
    <lineage>
        <taxon>Eukaryota</taxon>
        <taxon>Metazoa</taxon>
        <taxon>Ecdysozoa</taxon>
        <taxon>Arthropoda</taxon>
        <taxon>Hexapoda</taxon>
        <taxon>Collembola</taxon>
        <taxon>Entomobryomorpha</taxon>
        <taxon>Entomobryoidea</taxon>
        <taxon>Orchesellidae</taxon>
        <taxon>Orchesellinae</taxon>
        <taxon>Orchesella</taxon>
    </lineage>
</organism>
<dbReference type="InterPro" id="IPR050754">
    <property type="entry name" value="FKBP4/5/8-like"/>
</dbReference>
<dbReference type="Proteomes" id="UP000094527">
    <property type="component" value="Unassembled WGS sequence"/>
</dbReference>
<dbReference type="PANTHER" id="PTHR46512:SF1">
    <property type="entry name" value="PEPTIDYLPROLYL ISOMERASE"/>
    <property type="match status" value="1"/>
</dbReference>
<name>A0A1D2MFY5_ORCCI</name>
<dbReference type="Gene3D" id="1.25.40.10">
    <property type="entry name" value="Tetratricopeptide repeat domain"/>
    <property type="match status" value="1"/>
</dbReference>
<dbReference type="GO" id="GO:0044183">
    <property type="term" value="F:protein folding chaperone"/>
    <property type="evidence" value="ECO:0007669"/>
    <property type="project" value="TreeGrafter"/>
</dbReference>
<feature type="repeat" description="TPR" evidence="1">
    <location>
        <begin position="29"/>
        <end position="62"/>
    </location>
</feature>
<dbReference type="GO" id="GO:0005829">
    <property type="term" value="C:cytosol"/>
    <property type="evidence" value="ECO:0007669"/>
    <property type="project" value="TreeGrafter"/>
</dbReference>
<dbReference type="InterPro" id="IPR019734">
    <property type="entry name" value="TPR_rpt"/>
</dbReference>